<proteinExistence type="predicted"/>
<keyword evidence="2" id="KW-1185">Reference proteome</keyword>
<evidence type="ECO:0000313" key="1">
    <source>
        <dbReference type="EMBL" id="KAF9763660.1"/>
    </source>
</evidence>
<comment type="caution">
    <text evidence="1">The sequence shown here is derived from an EMBL/GenBank/DDBJ whole genome shotgun (WGS) entry which is preliminary data.</text>
</comment>
<reference evidence="1 2" key="1">
    <citation type="journal article" date="2020" name="Genome Biol. Evol.">
        <title>Comparative genomics of strictly vertically transmitted, feminizing microsporidia endosymbionts of amphipod crustaceans.</title>
        <authorList>
            <person name="Cormier A."/>
            <person name="Chebbi M.A."/>
            <person name="Giraud I."/>
            <person name="Wattier R."/>
            <person name="Teixeira M."/>
            <person name="Gilbert C."/>
            <person name="Rigaud T."/>
            <person name="Cordaux R."/>
        </authorList>
    </citation>
    <scope>NUCLEOTIDE SEQUENCE [LARGE SCALE GENOMIC DNA]</scope>
    <source>
        <strain evidence="1 2">Ou3-Ou53</strain>
    </source>
</reference>
<dbReference type="EMBL" id="SBJO01000063">
    <property type="protein sequence ID" value="KAF9763660.1"/>
    <property type="molecule type" value="Genomic_DNA"/>
</dbReference>
<evidence type="ECO:0000313" key="2">
    <source>
        <dbReference type="Proteomes" id="UP000740883"/>
    </source>
</evidence>
<gene>
    <name evidence="1" type="ORF">NGRA_1138</name>
</gene>
<dbReference type="AlphaFoldDB" id="A0A9P6H015"/>
<name>A0A9P6H015_9MICR</name>
<accession>A0A9P6H015</accession>
<organism evidence="1 2">
    <name type="scientific">Nosema granulosis</name>
    <dbReference type="NCBI Taxonomy" id="83296"/>
    <lineage>
        <taxon>Eukaryota</taxon>
        <taxon>Fungi</taxon>
        <taxon>Fungi incertae sedis</taxon>
        <taxon>Microsporidia</taxon>
        <taxon>Nosematidae</taxon>
        <taxon>Nosema</taxon>
    </lineage>
</organism>
<dbReference type="Proteomes" id="UP000740883">
    <property type="component" value="Unassembled WGS sequence"/>
</dbReference>
<feature type="non-terminal residue" evidence="1">
    <location>
        <position position="151"/>
    </location>
</feature>
<sequence>MLVVFLLQSILAARRKTKKRNELEIKTLFSKKFDIPSQGCFEMERVKKSASFRVLYFGDDLQFLTRNLSYSSSVFYGQPLPFETQDFFVNQTCSYLPLEENLLPDIDNLSISYPNPEQNINVLSPKTNFYHDVEHLFSFKNYSLCNNKKKD</sequence>
<protein>
    <submittedName>
        <fullName evidence="1">Uncharacterized protein</fullName>
    </submittedName>
</protein>